<dbReference type="RefSeq" id="WP_152068075.1">
    <property type="nucleotide sequence ID" value="NZ_CABWIF010000022.1"/>
</dbReference>
<comment type="similarity">
    <text evidence="1 2">Belongs to the UPF0251 family.</text>
</comment>
<gene>
    <name evidence="4" type="ORF">CKJAJONC_00318</name>
</gene>
<evidence type="ECO:0000256" key="1">
    <source>
        <dbReference type="ARBA" id="ARBA00009350"/>
    </source>
</evidence>
<name>A0A5K1J3Y4_9ACTN</name>
<accession>A0A5K1J3Y4</accession>
<dbReference type="PANTHER" id="PTHR37478:SF2">
    <property type="entry name" value="UPF0251 PROTEIN TK0562"/>
    <property type="match status" value="1"/>
</dbReference>
<dbReference type="Pfam" id="PF02579">
    <property type="entry name" value="Nitro_FeMo-Co"/>
    <property type="match status" value="1"/>
</dbReference>
<evidence type="ECO:0000313" key="5">
    <source>
        <dbReference type="Proteomes" id="UP000368032"/>
    </source>
</evidence>
<organism evidence="4 5">
    <name type="scientific">Collinsella aerofaciens</name>
    <dbReference type="NCBI Taxonomy" id="74426"/>
    <lineage>
        <taxon>Bacteria</taxon>
        <taxon>Bacillati</taxon>
        <taxon>Actinomycetota</taxon>
        <taxon>Coriobacteriia</taxon>
        <taxon>Coriobacteriales</taxon>
        <taxon>Coriobacteriaceae</taxon>
        <taxon>Collinsella</taxon>
    </lineage>
</organism>
<evidence type="ECO:0000256" key="2">
    <source>
        <dbReference type="HAMAP-Rule" id="MF_00674"/>
    </source>
</evidence>
<dbReference type="SUPFAM" id="SSF53146">
    <property type="entry name" value="Nitrogenase accessory factor-like"/>
    <property type="match status" value="1"/>
</dbReference>
<evidence type="ECO:0000313" key="4">
    <source>
        <dbReference type="EMBL" id="VWL97618.1"/>
    </source>
</evidence>
<dbReference type="InterPro" id="IPR003731">
    <property type="entry name" value="Di-Nase_FeMo-co_biosynth"/>
</dbReference>
<dbReference type="AlphaFoldDB" id="A0A5K1J3Y4"/>
<dbReference type="Gene3D" id="1.10.10.10">
    <property type="entry name" value="Winged helix-like DNA-binding domain superfamily/Winged helix DNA-binding domain"/>
    <property type="match status" value="1"/>
</dbReference>
<sequence length="256" mass="26676">MAGRREKLRRVGIIPEYRGFTPDGLASGDAIDMTVDELEVLRLCDLEGLNQEEVAQCMGIARATVAAICSRAHRKVANALVNGRAIVIEGGNIAYSPITTTTAAWPAKEVDTMRVATTYDNGNIFMHFGRSEQFKIYDIEDGKVLNEQVVGTGGTGHGALAGLLANGGVDALICGGIGGGAINALAQAGITVYAGAQGNCDTCVEALIAGTLAQNGEATCGCHGHDHAHDHAHEHGESCSCHGHHEHEGHEGCGCH</sequence>
<dbReference type="InterPro" id="IPR036105">
    <property type="entry name" value="DiNase_FeMo-co_biosyn_sf"/>
</dbReference>
<dbReference type="InterPro" id="IPR002852">
    <property type="entry name" value="UPF0251"/>
</dbReference>
<dbReference type="PANTHER" id="PTHR37478">
    <property type="match status" value="1"/>
</dbReference>
<dbReference type="InterPro" id="IPR036388">
    <property type="entry name" value="WH-like_DNA-bd_sf"/>
</dbReference>
<dbReference type="InterPro" id="IPR013324">
    <property type="entry name" value="RNA_pol_sigma_r3/r4-like"/>
</dbReference>
<dbReference type="SUPFAM" id="SSF88659">
    <property type="entry name" value="Sigma3 and sigma4 domains of RNA polymerase sigma factors"/>
    <property type="match status" value="1"/>
</dbReference>
<dbReference type="Proteomes" id="UP000368032">
    <property type="component" value="Unassembled WGS sequence"/>
</dbReference>
<evidence type="ECO:0000259" key="3">
    <source>
        <dbReference type="Pfam" id="PF02579"/>
    </source>
</evidence>
<proteinExistence type="inferred from homology"/>
<protein>
    <recommendedName>
        <fullName evidence="2">UPF0251 protein CKJAJONC_00318</fullName>
    </recommendedName>
</protein>
<reference evidence="4 5" key="1">
    <citation type="submission" date="2019-10" db="EMBL/GenBank/DDBJ databases">
        <authorList>
            <person name="Wolf R A."/>
        </authorList>
    </citation>
    <scope>NUCLEOTIDE SEQUENCE [LARGE SCALE GENOMIC DNA]</scope>
    <source>
        <strain evidence="4">Collinsella_aerofaciens_DSM_13712</strain>
    </source>
</reference>
<dbReference type="EMBL" id="CABWIF010000022">
    <property type="protein sequence ID" value="VWL97618.1"/>
    <property type="molecule type" value="Genomic_DNA"/>
</dbReference>
<feature type="domain" description="Dinitrogenase iron-molybdenum cofactor biosynthesis" evidence="3">
    <location>
        <begin position="121"/>
        <end position="208"/>
    </location>
</feature>
<dbReference type="HAMAP" id="MF_00674">
    <property type="entry name" value="UPF0251"/>
    <property type="match status" value="1"/>
</dbReference>
<dbReference type="Gene3D" id="3.30.420.130">
    <property type="entry name" value="Dinitrogenase iron-molybdenum cofactor biosynthesis domain"/>
    <property type="match status" value="1"/>
</dbReference>
<dbReference type="Pfam" id="PF02001">
    <property type="entry name" value="DUF134"/>
    <property type="match status" value="1"/>
</dbReference>